<dbReference type="PANTHER" id="PTHR44329">
    <property type="entry name" value="SERINE/THREONINE-PROTEIN KINASE TNNI3K-RELATED"/>
    <property type="match status" value="1"/>
</dbReference>
<dbReference type="AlphaFoldDB" id="A0A167W4A5"/>
<dbReference type="InterPro" id="IPR011009">
    <property type="entry name" value="Kinase-like_dom_sf"/>
</dbReference>
<organism evidence="7 8">
    <name type="scientific">Niveomyces insectorum RCEF 264</name>
    <dbReference type="NCBI Taxonomy" id="1081102"/>
    <lineage>
        <taxon>Eukaryota</taxon>
        <taxon>Fungi</taxon>
        <taxon>Dikarya</taxon>
        <taxon>Ascomycota</taxon>
        <taxon>Pezizomycotina</taxon>
        <taxon>Sordariomycetes</taxon>
        <taxon>Hypocreomycetidae</taxon>
        <taxon>Hypocreales</taxon>
        <taxon>Cordycipitaceae</taxon>
        <taxon>Niveomyces</taxon>
    </lineage>
</organism>
<proteinExistence type="predicted"/>
<sequence length="322" mass="35622">MTGIGQTGIVMPLPDGHRVRKAPYPWHGAYDQRVQRTQLRREIDVYHALPAGHRRLVRLLECTDDGQDDVSLVLERMPQGTLHHYLVGGCTHTKPSADELARGRAIARRQRASWALEAADALVLLHAHGVVHADVKPENMVLDAQLRLRLIDFSGCSLRGAPALSLESAPFYMPRTPAARVVGDMGCSVTTDLFALGSSLFQIVAGRPPWHPLQHRAVEERYERGEFPDLATAGPDGTPLPLFADIIHQCWHARMASAEDVLEAIKRTTREAFGPEDRAWIEQQSGVALARNVTGQENQADTPPTLDIHQKPQREQGLRAVS</sequence>
<evidence type="ECO:0000256" key="1">
    <source>
        <dbReference type="ARBA" id="ARBA00022679"/>
    </source>
</evidence>
<feature type="compositionally biased region" description="Basic and acidic residues" evidence="5">
    <location>
        <begin position="308"/>
        <end position="322"/>
    </location>
</feature>
<feature type="domain" description="Protein kinase" evidence="6">
    <location>
        <begin position="1"/>
        <end position="273"/>
    </location>
</feature>
<name>A0A167W4A5_9HYPO</name>
<dbReference type="InterPro" id="IPR051681">
    <property type="entry name" value="Ser/Thr_Kinases-Pseudokinases"/>
</dbReference>
<dbReference type="InterPro" id="IPR008271">
    <property type="entry name" value="Ser/Thr_kinase_AS"/>
</dbReference>
<evidence type="ECO:0000256" key="4">
    <source>
        <dbReference type="ARBA" id="ARBA00022840"/>
    </source>
</evidence>
<comment type="caution">
    <text evidence="7">The sequence shown here is derived from an EMBL/GenBank/DDBJ whole genome shotgun (WGS) entry which is preliminary data.</text>
</comment>
<dbReference type="GO" id="GO:0004674">
    <property type="term" value="F:protein serine/threonine kinase activity"/>
    <property type="evidence" value="ECO:0007669"/>
    <property type="project" value="TreeGrafter"/>
</dbReference>
<keyword evidence="4" id="KW-0067">ATP-binding</keyword>
<keyword evidence="1" id="KW-0808">Transferase</keyword>
<evidence type="ECO:0000256" key="2">
    <source>
        <dbReference type="ARBA" id="ARBA00022741"/>
    </source>
</evidence>
<dbReference type="Gene3D" id="1.10.510.10">
    <property type="entry name" value="Transferase(Phosphotransferase) domain 1"/>
    <property type="match status" value="1"/>
</dbReference>
<dbReference type="PANTHER" id="PTHR44329:SF288">
    <property type="entry name" value="MITOGEN-ACTIVATED PROTEIN KINASE KINASE KINASE 20"/>
    <property type="match status" value="1"/>
</dbReference>
<dbReference type="SUPFAM" id="SSF56112">
    <property type="entry name" value="Protein kinase-like (PK-like)"/>
    <property type="match status" value="1"/>
</dbReference>
<evidence type="ECO:0000313" key="8">
    <source>
        <dbReference type="Proteomes" id="UP000076874"/>
    </source>
</evidence>
<reference evidence="7 8" key="1">
    <citation type="journal article" date="2016" name="Genome Biol. Evol.">
        <title>Divergent and convergent evolution of fungal pathogenicity.</title>
        <authorList>
            <person name="Shang Y."/>
            <person name="Xiao G."/>
            <person name="Zheng P."/>
            <person name="Cen K."/>
            <person name="Zhan S."/>
            <person name="Wang C."/>
        </authorList>
    </citation>
    <scope>NUCLEOTIDE SEQUENCE [LARGE SCALE GENOMIC DNA]</scope>
    <source>
        <strain evidence="7 8">RCEF 264</strain>
    </source>
</reference>
<evidence type="ECO:0000259" key="6">
    <source>
        <dbReference type="PROSITE" id="PS50011"/>
    </source>
</evidence>
<keyword evidence="3 7" id="KW-0418">Kinase</keyword>
<feature type="region of interest" description="Disordered" evidence="5">
    <location>
        <begin position="294"/>
        <end position="322"/>
    </location>
</feature>
<gene>
    <name evidence="7" type="ORF">SPI_03484</name>
</gene>
<protein>
    <submittedName>
        <fullName evidence="7">Protein kinase-like domain protein</fullName>
    </submittedName>
</protein>
<keyword evidence="2" id="KW-0547">Nucleotide-binding</keyword>
<dbReference type="EMBL" id="AZHD01000005">
    <property type="protein sequence ID" value="OAA63321.1"/>
    <property type="molecule type" value="Genomic_DNA"/>
</dbReference>
<evidence type="ECO:0000256" key="3">
    <source>
        <dbReference type="ARBA" id="ARBA00022777"/>
    </source>
</evidence>
<dbReference type="Pfam" id="PF00069">
    <property type="entry name" value="Pkinase"/>
    <property type="match status" value="1"/>
</dbReference>
<dbReference type="STRING" id="1081102.A0A167W4A5"/>
<dbReference type="OrthoDB" id="4062651at2759"/>
<dbReference type="PROSITE" id="PS50011">
    <property type="entry name" value="PROTEIN_KINASE_DOM"/>
    <property type="match status" value="1"/>
</dbReference>
<accession>A0A167W4A5</accession>
<evidence type="ECO:0000256" key="5">
    <source>
        <dbReference type="SAM" id="MobiDB-lite"/>
    </source>
</evidence>
<dbReference type="Proteomes" id="UP000076874">
    <property type="component" value="Unassembled WGS sequence"/>
</dbReference>
<dbReference type="GO" id="GO:0005524">
    <property type="term" value="F:ATP binding"/>
    <property type="evidence" value="ECO:0007669"/>
    <property type="project" value="UniProtKB-KW"/>
</dbReference>
<dbReference type="InterPro" id="IPR000719">
    <property type="entry name" value="Prot_kinase_dom"/>
</dbReference>
<dbReference type="PROSITE" id="PS00108">
    <property type="entry name" value="PROTEIN_KINASE_ST"/>
    <property type="match status" value="1"/>
</dbReference>
<keyword evidence="8" id="KW-1185">Reference proteome</keyword>
<evidence type="ECO:0000313" key="7">
    <source>
        <dbReference type="EMBL" id="OAA63321.1"/>
    </source>
</evidence>
<dbReference type="SMART" id="SM00220">
    <property type="entry name" value="S_TKc"/>
    <property type="match status" value="1"/>
</dbReference>